<keyword evidence="2" id="KW-1133">Transmembrane helix</keyword>
<dbReference type="AlphaFoldDB" id="A0A7R9C0R1"/>
<keyword evidence="2" id="KW-0472">Membrane</keyword>
<keyword evidence="2" id="KW-0812">Transmembrane</keyword>
<name>A0A7R9C0R1_9CRUS</name>
<evidence type="ECO:0000256" key="1">
    <source>
        <dbReference type="SAM" id="MobiDB-lite"/>
    </source>
</evidence>
<dbReference type="Proteomes" id="UP000678499">
    <property type="component" value="Unassembled WGS sequence"/>
</dbReference>
<dbReference type="EMBL" id="OA888792">
    <property type="protein sequence ID" value="CAD7284034.1"/>
    <property type="molecule type" value="Genomic_DNA"/>
</dbReference>
<accession>A0A7R9C0R1</accession>
<feature type="transmembrane region" description="Helical" evidence="2">
    <location>
        <begin position="61"/>
        <end position="84"/>
    </location>
</feature>
<feature type="region of interest" description="Disordered" evidence="1">
    <location>
        <begin position="93"/>
        <end position="124"/>
    </location>
</feature>
<feature type="transmembrane region" description="Helical" evidence="2">
    <location>
        <begin position="6"/>
        <end position="30"/>
    </location>
</feature>
<gene>
    <name evidence="3" type="ORF">NMOB1V02_LOCUS11642</name>
</gene>
<protein>
    <submittedName>
        <fullName evidence="3">Uncharacterized protein</fullName>
    </submittedName>
</protein>
<organism evidence="3">
    <name type="scientific">Notodromas monacha</name>
    <dbReference type="NCBI Taxonomy" id="399045"/>
    <lineage>
        <taxon>Eukaryota</taxon>
        <taxon>Metazoa</taxon>
        <taxon>Ecdysozoa</taxon>
        <taxon>Arthropoda</taxon>
        <taxon>Crustacea</taxon>
        <taxon>Oligostraca</taxon>
        <taxon>Ostracoda</taxon>
        <taxon>Podocopa</taxon>
        <taxon>Podocopida</taxon>
        <taxon>Cypridocopina</taxon>
        <taxon>Cypridoidea</taxon>
        <taxon>Cyprididae</taxon>
        <taxon>Notodromas</taxon>
    </lineage>
</organism>
<sequence>MQEVLVEFLILLALVGSAGVTLTLVFYPCWSVMERRTSMTRDDGNDSERKANVCLTSDERIFAIGASVAAMATCVAILVDGLIICISINTSDYESKAQSHSTQGIQTEKRVDDEPASQGFYPED</sequence>
<reference evidence="3" key="1">
    <citation type="submission" date="2020-11" db="EMBL/GenBank/DDBJ databases">
        <authorList>
            <person name="Tran Van P."/>
        </authorList>
    </citation>
    <scope>NUCLEOTIDE SEQUENCE</scope>
</reference>
<evidence type="ECO:0000256" key="2">
    <source>
        <dbReference type="SAM" id="Phobius"/>
    </source>
</evidence>
<feature type="compositionally biased region" description="Polar residues" evidence="1">
    <location>
        <begin position="93"/>
        <end position="106"/>
    </location>
</feature>
<evidence type="ECO:0000313" key="4">
    <source>
        <dbReference type="Proteomes" id="UP000678499"/>
    </source>
</evidence>
<proteinExistence type="predicted"/>
<evidence type="ECO:0000313" key="3">
    <source>
        <dbReference type="EMBL" id="CAD7284034.1"/>
    </source>
</evidence>
<keyword evidence="4" id="KW-1185">Reference proteome</keyword>
<dbReference type="EMBL" id="CAJPEX010006755">
    <property type="protein sequence ID" value="CAG0924186.1"/>
    <property type="molecule type" value="Genomic_DNA"/>
</dbReference>